<dbReference type="InterPro" id="IPR036872">
    <property type="entry name" value="CH_dom_sf"/>
</dbReference>
<gene>
    <name evidence="4" type="ORF">HFQ381_LOCUS17775</name>
    <name evidence="5" type="ORF">TSG867_LOCUS10666</name>
</gene>
<feature type="compositionally biased region" description="Polar residues" evidence="2">
    <location>
        <begin position="193"/>
        <end position="206"/>
    </location>
</feature>
<feature type="coiled-coil region" evidence="1">
    <location>
        <begin position="294"/>
        <end position="492"/>
    </location>
</feature>
<dbReference type="Pfam" id="PF00307">
    <property type="entry name" value="CH"/>
    <property type="match status" value="1"/>
</dbReference>
<dbReference type="PANTHER" id="PTHR23167:SF69">
    <property type="entry name" value="FI18193P1"/>
    <property type="match status" value="1"/>
</dbReference>
<dbReference type="EMBL" id="CAJOBQ010000496">
    <property type="protein sequence ID" value="CAF4367788.1"/>
    <property type="molecule type" value="Genomic_DNA"/>
</dbReference>
<evidence type="ECO:0000313" key="4">
    <source>
        <dbReference type="EMBL" id="CAF4366755.1"/>
    </source>
</evidence>
<feature type="compositionally biased region" description="Low complexity" evidence="2">
    <location>
        <begin position="780"/>
        <end position="790"/>
    </location>
</feature>
<name>A0A820M2S4_9BILA</name>
<keyword evidence="1" id="KW-0175">Coiled coil</keyword>
<evidence type="ECO:0000259" key="3">
    <source>
        <dbReference type="PROSITE" id="PS50021"/>
    </source>
</evidence>
<dbReference type="Proteomes" id="UP000663851">
    <property type="component" value="Unassembled WGS sequence"/>
</dbReference>
<organism evidence="4 6">
    <name type="scientific">Rotaria socialis</name>
    <dbReference type="NCBI Taxonomy" id="392032"/>
    <lineage>
        <taxon>Eukaryota</taxon>
        <taxon>Metazoa</taxon>
        <taxon>Spiralia</taxon>
        <taxon>Gnathifera</taxon>
        <taxon>Rotifera</taxon>
        <taxon>Eurotatoria</taxon>
        <taxon>Bdelloidea</taxon>
        <taxon>Philodinida</taxon>
        <taxon>Philodinidae</taxon>
        <taxon>Rotaria</taxon>
    </lineage>
</organism>
<comment type="caution">
    <text evidence="4">The sequence shown here is derived from an EMBL/GenBank/DDBJ whole genome shotgun (WGS) entry which is preliminary data.</text>
</comment>
<dbReference type="EMBL" id="CAJOBO010001336">
    <property type="protein sequence ID" value="CAF4366755.1"/>
    <property type="molecule type" value="Genomic_DNA"/>
</dbReference>
<evidence type="ECO:0000256" key="2">
    <source>
        <dbReference type="SAM" id="MobiDB-lite"/>
    </source>
</evidence>
<protein>
    <recommendedName>
        <fullName evidence="3">Calponin-homology (CH) domain-containing protein</fullName>
    </recommendedName>
</protein>
<dbReference type="InterPro" id="IPR001715">
    <property type="entry name" value="CH_dom"/>
</dbReference>
<feature type="region of interest" description="Disordered" evidence="2">
    <location>
        <begin position="193"/>
        <end position="249"/>
    </location>
</feature>
<proteinExistence type="predicted"/>
<dbReference type="PROSITE" id="PS50021">
    <property type="entry name" value="CH"/>
    <property type="match status" value="1"/>
</dbReference>
<reference evidence="4" key="1">
    <citation type="submission" date="2021-02" db="EMBL/GenBank/DDBJ databases">
        <authorList>
            <person name="Nowell W R."/>
        </authorList>
    </citation>
    <scope>NUCLEOTIDE SEQUENCE</scope>
</reference>
<feature type="coiled-coil region" evidence="1">
    <location>
        <begin position="525"/>
        <end position="690"/>
    </location>
</feature>
<sequence length="995" mass="114363">MFYENLIPYYAPYDEESFLRQVDTFNQQQQQQQQQQTSFYYSNKIKEYASSSLLNSSILNNPATSASSSFFPTLQNNSLSKKVVHSTDALSFCHTIYITIKKHRNTPSCSSSSPLINYTHQSPEESQLLLLPDICCTIPAIQPYLWIPVRRDKHPSTVTWHQIKRHQLEYASNTPTSNTLLSPIVSEPGSSIIKSTNFTGSVPTTRSEIRHKSEIEIEVKHEKQRQTNNNNNNNNNASPSSTSSYPPVIRPTAITNKRAPTILFDEQTGSQPYQQTKRRILTNSIQTQTPPLQINQHDHHAQQQQQQLKALTDESLSKNEKIQAILRELTDYQAIIKQQEQQLTNGKKDRDQLCFIVDERSNELRNLKQKNERLEQMIRNDEEHSNDEKKLLSLLQESQEERDELLSQQRQTHERIQKLEEQLKHYESEGAKMRDNVLCSKIKFEKKADENERLTNDFNEMKKSYERLEQENQKLKLQVEQERKKAEECTKSKTSSDVELQNIQEKLRTQRYEHETKIATLDDTLKYSQKQYQTLQQNYRTIEDKYEKEIHSLKEHINELEIKIEEVIKDKALASIRCGELIEENRKLEKALIDKEDDYEEKIAEYREKNSLLSTQIEDVEKKLTDTKKQLEYVTIEKDETLADMLIAVRVASEMRHDAEDRLSKATDDLKRVTEHIEQEKAINKEVQRRQMQLPPTSRSSNGFSDFGHIRIKEMIRTLEANSRNGSLSTPIELPIRQRPLSQPCTRTETNAILTNSHHRQLGTTTDDAKLLSSTRKHNSPPSSNCLNNSHRSDISLRSITNEQYDEMKSIVEAVFARMPGSVCKRDALLKWCGEKLANYGITITNFSNSWTDGIAFCSLLHSYLPDRIDLDVIKNESKKKRFEIAFSVASSVGIVTILDVEEMCSSEWPDWERVMYYVALIFRHFEGLIPSQPVSPSMPIPQATSSPLSSSNSSPTFSSSSSSSSASSSSSSLCASLRTSNSIPTTLCSALQTV</sequence>
<dbReference type="PANTHER" id="PTHR23167">
    <property type="entry name" value="CALPONIN HOMOLOGY DOMAIN-CONTAINING PROTEIN DDB_G0272472-RELATED"/>
    <property type="match status" value="1"/>
</dbReference>
<dbReference type="SMART" id="SM00033">
    <property type="entry name" value="CH"/>
    <property type="match status" value="1"/>
</dbReference>
<evidence type="ECO:0000313" key="6">
    <source>
        <dbReference type="Proteomes" id="UP000663851"/>
    </source>
</evidence>
<feature type="region of interest" description="Disordered" evidence="2">
    <location>
        <begin position="940"/>
        <end position="971"/>
    </location>
</feature>
<feature type="region of interest" description="Disordered" evidence="2">
    <location>
        <begin position="771"/>
        <end position="791"/>
    </location>
</feature>
<evidence type="ECO:0000256" key="1">
    <source>
        <dbReference type="SAM" id="Coils"/>
    </source>
</evidence>
<evidence type="ECO:0000313" key="5">
    <source>
        <dbReference type="EMBL" id="CAF4367788.1"/>
    </source>
</evidence>
<accession>A0A820M2S4</accession>
<dbReference type="SUPFAM" id="SSF47576">
    <property type="entry name" value="Calponin-homology domain, CH-domain"/>
    <property type="match status" value="1"/>
</dbReference>
<feature type="compositionally biased region" description="Low complexity" evidence="2">
    <location>
        <begin position="944"/>
        <end position="971"/>
    </location>
</feature>
<dbReference type="InterPro" id="IPR050540">
    <property type="entry name" value="F-actin_Monoox_Mical"/>
</dbReference>
<dbReference type="Gene3D" id="1.10.418.10">
    <property type="entry name" value="Calponin-like domain"/>
    <property type="match status" value="1"/>
</dbReference>
<dbReference type="AlphaFoldDB" id="A0A820M2S4"/>
<feature type="compositionally biased region" description="Basic and acidic residues" evidence="2">
    <location>
        <begin position="207"/>
        <end position="225"/>
    </location>
</feature>
<feature type="domain" description="Calponin-homology (CH)" evidence="3">
    <location>
        <begin position="823"/>
        <end position="927"/>
    </location>
</feature>
<dbReference type="Proteomes" id="UP000663862">
    <property type="component" value="Unassembled WGS sequence"/>
</dbReference>